<evidence type="ECO:0000256" key="2">
    <source>
        <dbReference type="ARBA" id="ARBA00005417"/>
    </source>
</evidence>
<reference evidence="9 10" key="1">
    <citation type="journal article" date="2019" name="Int. J. Syst. Evol. Microbiol.">
        <title>The Global Catalogue of Microorganisms (GCM) 10K type strain sequencing project: providing services to taxonomists for standard genome sequencing and annotation.</title>
        <authorList>
            <consortium name="The Broad Institute Genomics Platform"/>
            <consortium name="The Broad Institute Genome Sequencing Center for Infectious Disease"/>
            <person name="Wu L."/>
            <person name="Ma J."/>
        </authorList>
    </citation>
    <scope>NUCLEOTIDE SEQUENCE [LARGE SCALE GENOMIC DNA]</scope>
    <source>
        <strain evidence="9 10">JCM 15900</strain>
    </source>
</reference>
<keyword evidence="3" id="KW-0813">Transport</keyword>
<evidence type="ECO:0000313" key="9">
    <source>
        <dbReference type="EMBL" id="GAA2100926.1"/>
    </source>
</evidence>
<dbReference type="EMBL" id="BAAAPZ010000008">
    <property type="protein sequence ID" value="GAA2100926.1"/>
    <property type="molecule type" value="Genomic_DNA"/>
</dbReference>
<dbReference type="PANTHER" id="PTHR42711">
    <property type="entry name" value="ABC TRANSPORTER ATP-BINDING PROTEIN"/>
    <property type="match status" value="1"/>
</dbReference>
<feature type="domain" description="ABC transporter" evidence="8">
    <location>
        <begin position="44"/>
        <end position="149"/>
    </location>
</feature>
<dbReference type="InterPro" id="IPR003439">
    <property type="entry name" value="ABC_transporter-like_ATP-bd"/>
</dbReference>
<keyword evidence="10" id="KW-1185">Reference proteome</keyword>
<keyword evidence="6" id="KW-0046">Antibiotic resistance</keyword>
<evidence type="ECO:0000256" key="7">
    <source>
        <dbReference type="SAM" id="MobiDB-lite"/>
    </source>
</evidence>
<dbReference type="Pfam" id="PF00005">
    <property type="entry name" value="ABC_tran"/>
    <property type="match status" value="1"/>
</dbReference>
<dbReference type="InterPro" id="IPR027417">
    <property type="entry name" value="P-loop_NTPase"/>
</dbReference>
<comment type="similarity">
    <text evidence="2">Belongs to the ABC transporter superfamily.</text>
</comment>
<dbReference type="InterPro" id="IPR050763">
    <property type="entry name" value="ABC_transporter_ATP-binding"/>
</dbReference>
<dbReference type="Gene3D" id="3.40.50.300">
    <property type="entry name" value="P-loop containing nucleotide triphosphate hydrolases"/>
    <property type="match status" value="1"/>
</dbReference>
<keyword evidence="5" id="KW-0067">ATP-binding</keyword>
<evidence type="ECO:0000256" key="3">
    <source>
        <dbReference type="ARBA" id="ARBA00022448"/>
    </source>
</evidence>
<proteinExistence type="inferred from homology"/>
<evidence type="ECO:0000313" key="10">
    <source>
        <dbReference type="Proteomes" id="UP001500984"/>
    </source>
</evidence>
<name>A0ABN2WXE7_9MICO</name>
<evidence type="ECO:0000256" key="6">
    <source>
        <dbReference type="ARBA" id="ARBA00023251"/>
    </source>
</evidence>
<comment type="caution">
    <text evidence="9">The sequence shown here is derived from an EMBL/GenBank/DDBJ whole genome shotgun (WGS) entry which is preliminary data.</text>
</comment>
<evidence type="ECO:0000256" key="5">
    <source>
        <dbReference type="ARBA" id="ARBA00022840"/>
    </source>
</evidence>
<dbReference type="PANTHER" id="PTHR42711:SF5">
    <property type="entry name" value="ABC TRANSPORTER ATP-BINDING PROTEIN NATA"/>
    <property type="match status" value="1"/>
</dbReference>
<dbReference type="RefSeq" id="WP_344337410.1">
    <property type="nucleotide sequence ID" value="NZ_BAAAPZ010000008.1"/>
</dbReference>
<keyword evidence="4" id="KW-0547">Nucleotide-binding</keyword>
<evidence type="ECO:0000256" key="1">
    <source>
        <dbReference type="ARBA" id="ARBA00004202"/>
    </source>
</evidence>
<gene>
    <name evidence="9" type="ORF">GCM10009823_23570</name>
</gene>
<sequence length="284" mass="31128">MPARIMGQVSVEMSESAETAEHHREPAVSVDGLSMSTSRGPVYTDVTAEVPEGGLLVLRGAEGSGKTCLLLSIAGRMRPSSGTASVRGFDTQKQGRKVRTLVGLAHVHGVTDLESNLSVAEHIAERLITTQPWYKPWISRSKVTREIDKLREVVVSAMTILRESGIPGFRPADVLDADFVLSVSESTYVSELTPLQQFFLQLALTSMDHTPVVAVDDIDLLRDPRDRTIAWLGVLLYRREGVFTDERRTFVVTCADDAQLNELCARVPDLAEDVLTLDISRSPG</sequence>
<evidence type="ECO:0000256" key="4">
    <source>
        <dbReference type="ARBA" id="ARBA00022741"/>
    </source>
</evidence>
<comment type="subcellular location">
    <subcellularLocation>
        <location evidence="1">Cell membrane</location>
        <topology evidence="1">Peripheral membrane protein</topology>
    </subcellularLocation>
</comment>
<accession>A0ABN2WXE7</accession>
<organism evidence="9 10">
    <name type="scientific">Brevibacterium salitolerans</name>
    <dbReference type="NCBI Taxonomy" id="1403566"/>
    <lineage>
        <taxon>Bacteria</taxon>
        <taxon>Bacillati</taxon>
        <taxon>Actinomycetota</taxon>
        <taxon>Actinomycetes</taxon>
        <taxon>Micrococcales</taxon>
        <taxon>Brevibacteriaceae</taxon>
        <taxon>Brevibacterium</taxon>
    </lineage>
</organism>
<dbReference type="Proteomes" id="UP001500984">
    <property type="component" value="Unassembled WGS sequence"/>
</dbReference>
<protein>
    <recommendedName>
        <fullName evidence="8">ABC transporter domain-containing protein</fullName>
    </recommendedName>
</protein>
<evidence type="ECO:0000259" key="8">
    <source>
        <dbReference type="Pfam" id="PF00005"/>
    </source>
</evidence>
<dbReference type="SUPFAM" id="SSF52540">
    <property type="entry name" value="P-loop containing nucleoside triphosphate hydrolases"/>
    <property type="match status" value="1"/>
</dbReference>
<feature type="region of interest" description="Disordered" evidence="7">
    <location>
        <begin position="1"/>
        <end position="35"/>
    </location>
</feature>